<evidence type="ECO:0000256" key="6">
    <source>
        <dbReference type="SAM" id="MobiDB-lite"/>
    </source>
</evidence>
<proteinExistence type="predicted"/>
<dbReference type="GO" id="GO:0005634">
    <property type="term" value="C:nucleus"/>
    <property type="evidence" value="ECO:0007669"/>
    <property type="project" value="UniProtKB-SubCell"/>
</dbReference>
<evidence type="ECO:0000313" key="8">
    <source>
        <dbReference type="Proteomes" id="UP001054945"/>
    </source>
</evidence>
<dbReference type="Proteomes" id="UP001054945">
    <property type="component" value="Unassembled WGS sequence"/>
</dbReference>
<gene>
    <name evidence="7" type="primary">AVEN_205482_1</name>
    <name evidence="7" type="ORF">CEXT_569611</name>
</gene>
<keyword evidence="2" id="KW-0217">Developmental protein</keyword>
<accession>A0AAV4RGA4</accession>
<comment type="subcellular location">
    <subcellularLocation>
        <location evidence="1">Nucleus</location>
    </subcellularLocation>
</comment>
<feature type="region of interest" description="Disordered" evidence="6">
    <location>
        <begin position="141"/>
        <end position="355"/>
    </location>
</feature>
<feature type="compositionally biased region" description="Low complexity" evidence="6">
    <location>
        <begin position="314"/>
        <end position="330"/>
    </location>
</feature>
<comment type="caution">
    <text evidence="7">The sequence shown here is derived from an EMBL/GenBank/DDBJ whole genome shotgun (WGS) entry which is preliminary data.</text>
</comment>
<evidence type="ECO:0000256" key="2">
    <source>
        <dbReference type="ARBA" id="ARBA00022473"/>
    </source>
</evidence>
<feature type="compositionally biased region" description="Polar residues" evidence="6">
    <location>
        <begin position="237"/>
        <end position="246"/>
    </location>
</feature>
<keyword evidence="5" id="KW-0539">Nucleus</keyword>
<reference evidence="7 8" key="1">
    <citation type="submission" date="2021-06" db="EMBL/GenBank/DDBJ databases">
        <title>Caerostris extrusa draft genome.</title>
        <authorList>
            <person name="Kono N."/>
            <person name="Arakawa K."/>
        </authorList>
    </citation>
    <scope>NUCLEOTIDE SEQUENCE [LARGE SCALE GENOMIC DNA]</scope>
</reference>
<sequence length="400" mass="43571">MNTSEEGAEIARQPSLEIYGLQCNHSEIPSRKSHLATEESSSELLSVAHINWCGDGGGRGREMENYNVVEILLRGGSRRKRKKKKKLEEEEEGGSNHSPKQRYRSKTSEGVQGKGRERGLPRKVAFRAVTQEAKAFEGGSELLSPARILVGPPAREAHRPPSAGDSPLLPAQHHSRRSVGTRSPDPQSRFLQSGLLYPTGANLRGGCYSGPGSPVQQYGPYPQHNVPHLQNGDHHFNSCSQNRLNHPNQSQSPRTPTPSVTPVPSCKYAEPSAASPQDLSTSASHPPPAGSPESRTSPQPPRQHPSPTHSQGVAPTQQTTSQQASPQQTQGPQDSSSPQATQQGQQKSAYPSTPPQIYPWMRKVHVGQSKCITTIFFLTPTSIFRFMGINLAFNNVVKVH</sequence>
<evidence type="ECO:0000256" key="3">
    <source>
        <dbReference type="ARBA" id="ARBA00023125"/>
    </source>
</evidence>
<dbReference type="GO" id="GO:0003677">
    <property type="term" value="F:DNA binding"/>
    <property type="evidence" value="ECO:0007669"/>
    <property type="project" value="UniProtKB-KW"/>
</dbReference>
<evidence type="ECO:0000256" key="5">
    <source>
        <dbReference type="ARBA" id="ARBA00023242"/>
    </source>
</evidence>
<feature type="compositionally biased region" description="Basic residues" evidence="6">
    <location>
        <begin position="76"/>
        <end position="85"/>
    </location>
</feature>
<keyword evidence="3" id="KW-0238">DNA-binding</keyword>
<feature type="region of interest" description="Disordered" evidence="6">
    <location>
        <begin position="75"/>
        <end position="124"/>
    </location>
</feature>
<feature type="compositionally biased region" description="Polar residues" evidence="6">
    <location>
        <begin position="274"/>
        <end position="284"/>
    </location>
</feature>
<dbReference type="PROSITE" id="PS00032">
    <property type="entry name" value="ANTENNAPEDIA"/>
    <property type="match status" value="1"/>
</dbReference>
<keyword evidence="4" id="KW-0371">Homeobox</keyword>
<protein>
    <submittedName>
        <fullName evidence="7">Uncharacterized protein</fullName>
    </submittedName>
</protein>
<dbReference type="InterPro" id="IPR001827">
    <property type="entry name" value="Homeobox_Antennapedia_CS"/>
</dbReference>
<name>A0AAV4RGA4_CAEEX</name>
<evidence type="ECO:0000313" key="7">
    <source>
        <dbReference type="EMBL" id="GIY20362.1"/>
    </source>
</evidence>
<organism evidence="7 8">
    <name type="scientific">Caerostris extrusa</name>
    <name type="common">Bark spider</name>
    <name type="synonym">Caerostris bankana</name>
    <dbReference type="NCBI Taxonomy" id="172846"/>
    <lineage>
        <taxon>Eukaryota</taxon>
        <taxon>Metazoa</taxon>
        <taxon>Ecdysozoa</taxon>
        <taxon>Arthropoda</taxon>
        <taxon>Chelicerata</taxon>
        <taxon>Arachnida</taxon>
        <taxon>Araneae</taxon>
        <taxon>Araneomorphae</taxon>
        <taxon>Entelegynae</taxon>
        <taxon>Araneoidea</taxon>
        <taxon>Araneidae</taxon>
        <taxon>Caerostris</taxon>
    </lineage>
</organism>
<keyword evidence="8" id="KW-1185">Reference proteome</keyword>
<feature type="compositionally biased region" description="Polar residues" evidence="6">
    <location>
        <begin position="331"/>
        <end position="351"/>
    </location>
</feature>
<dbReference type="GO" id="GO:0003700">
    <property type="term" value="F:DNA-binding transcription factor activity"/>
    <property type="evidence" value="ECO:0007669"/>
    <property type="project" value="InterPro"/>
</dbReference>
<dbReference type="AlphaFoldDB" id="A0AAV4RGA4"/>
<evidence type="ECO:0000256" key="1">
    <source>
        <dbReference type="ARBA" id="ARBA00004123"/>
    </source>
</evidence>
<feature type="compositionally biased region" description="Polar residues" evidence="6">
    <location>
        <begin position="180"/>
        <end position="191"/>
    </location>
</feature>
<dbReference type="EMBL" id="BPLR01007868">
    <property type="protein sequence ID" value="GIY20362.1"/>
    <property type="molecule type" value="Genomic_DNA"/>
</dbReference>
<evidence type="ECO:0000256" key="4">
    <source>
        <dbReference type="ARBA" id="ARBA00023155"/>
    </source>
</evidence>